<dbReference type="SUPFAM" id="SSF55729">
    <property type="entry name" value="Acyl-CoA N-acyltransferases (Nat)"/>
    <property type="match status" value="1"/>
</dbReference>
<dbReference type="PROSITE" id="PS51186">
    <property type="entry name" value="GNAT"/>
    <property type="match status" value="1"/>
</dbReference>
<gene>
    <name evidence="3" type="ORF">KCMC57_43360</name>
</gene>
<dbReference type="AlphaFoldDB" id="A0AB33JYF1"/>
<evidence type="ECO:0000259" key="2">
    <source>
        <dbReference type="PROSITE" id="PS51186"/>
    </source>
</evidence>
<dbReference type="Gene3D" id="3.40.630.30">
    <property type="match status" value="1"/>
</dbReference>
<protein>
    <recommendedName>
        <fullName evidence="2">N-acetyltransferase domain-containing protein</fullName>
    </recommendedName>
</protein>
<organism evidence="3">
    <name type="scientific">Kitasatospora sp. CMC57</name>
    <dbReference type="NCBI Taxonomy" id="3231513"/>
    <lineage>
        <taxon>Bacteria</taxon>
        <taxon>Bacillati</taxon>
        <taxon>Actinomycetota</taxon>
        <taxon>Actinomycetes</taxon>
        <taxon>Kitasatosporales</taxon>
        <taxon>Streptomycetaceae</taxon>
        <taxon>Kitasatospora</taxon>
    </lineage>
</organism>
<name>A0AB33JYF1_9ACTN</name>
<feature type="region of interest" description="Disordered" evidence="1">
    <location>
        <begin position="111"/>
        <end position="136"/>
    </location>
</feature>
<dbReference type="InterPro" id="IPR000182">
    <property type="entry name" value="GNAT_dom"/>
</dbReference>
<evidence type="ECO:0000256" key="1">
    <source>
        <dbReference type="SAM" id="MobiDB-lite"/>
    </source>
</evidence>
<feature type="domain" description="N-acetyltransferase" evidence="2">
    <location>
        <begin position="139"/>
        <end position="269"/>
    </location>
</feature>
<accession>A0AB33JYF1</accession>
<proteinExistence type="predicted"/>
<evidence type="ECO:0000313" key="3">
    <source>
        <dbReference type="EMBL" id="BFP47968.1"/>
    </source>
</evidence>
<dbReference type="InterPro" id="IPR016181">
    <property type="entry name" value="Acyl_CoA_acyltransferase"/>
</dbReference>
<dbReference type="GO" id="GO:0016747">
    <property type="term" value="F:acyltransferase activity, transferring groups other than amino-acyl groups"/>
    <property type="evidence" value="ECO:0007669"/>
    <property type="project" value="InterPro"/>
</dbReference>
<dbReference type="EMBL" id="AP035881">
    <property type="protein sequence ID" value="BFP47968.1"/>
    <property type="molecule type" value="Genomic_DNA"/>
</dbReference>
<dbReference type="RefSeq" id="WP_407990243.1">
    <property type="nucleotide sequence ID" value="NZ_AP035881.2"/>
</dbReference>
<sequence length="269" mass="28715">MTNRGRLEQANDNAASFWLAQARVHGWESTSRPGFTAVRCARDAADAHRIVLTRPYGPDGAEPLLAELAQLRKEWGTEHFILEDPYGGIDLTGEGGRAPAAGMPVMVREPDAPSVAELSSSARPTGTPTATAGAGANGVTVTEVHGADELAAVERVVVDGFPIEARQPWQRGVHLPPGLLAESGYRAWLGRVDGAPAAACMTYDNGETVGVYWVAVLPEFRSKGLGRAVLSPALVAQAGRVTTLVATRLGQPLYQRLGFVEQGVTRWWR</sequence>
<dbReference type="Pfam" id="PF13508">
    <property type="entry name" value="Acetyltransf_7"/>
    <property type="match status" value="1"/>
</dbReference>
<feature type="compositionally biased region" description="Low complexity" evidence="1">
    <location>
        <begin position="124"/>
        <end position="136"/>
    </location>
</feature>
<dbReference type="CDD" id="cd04301">
    <property type="entry name" value="NAT_SF"/>
    <property type="match status" value="1"/>
</dbReference>
<reference evidence="3" key="1">
    <citation type="submission" date="2024-07" db="EMBL/GenBank/DDBJ databases">
        <title>Complete genome sequences of cellulolytic bacteria, Kitasatospora sp. CMC57 and Streptomyces sp. CMC78, isolated from Japanese agricultural soil.</title>
        <authorList>
            <person name="Hashimoto T."/>
            <person name="Ito M."/>
            <person name="Iwamoto M."/>
            <person name="Fukahori D."/>
            <person name="Shoda T."/>
            <person name="Sakoda M."/>
            <person name="Morohoshi T."/>
            <person name="Mitsuboshi M."/>
            <person name="Nishizawa T."/>
        </authorList>
    </citation>
    <scope>NUCLEOTIDE SEQUENCE</scope>
    <source>
        <strain evidence="3">CMC57</strain>
    </source>
</reference>